<dbReference type="PANTHER" id="PTHR31157">
    <property type="entry name" value="SCP DOMAIN-CONTAINING PROTEIN"/>
    <property type="match status" value="1"/>
</dbReference>
<evidence type="ECO:0000313" key="4">
    <source>
        <dbReference type="Proteomes" id="UP000320176"/>
    </source>
</evidence>
<dbReference type="PANTHER" id="PTHR31157:SF1">
    <property type="entry name" value="SCP DOMAIN-CONTAINING PROTEIN"/>
    <property type="match status" value="1"/>
</dbReference>
<sequence length="244" mass="26738" precursor="true">MMRQLSSTLLFVLAMIGPASAQSSAESMVTKVERAIVTQTNDFRKENDASPVSENAELSEAASKFAKFMADTDRYGHHADGRTPAERAKASGYKYCVVRENIAYRTNTGEVTAKSLIDVFVEGWIDSPPHRENMLADYVTETGVGVATSDDVTFYAVQLFGRPKASAIKLKIANESGDSRTLIVTSNDSEDEVELPSRAIVTLKRCFPTTISLAESDSGIRLTESTQLRITANELSRSQQKEPQ</sequence>
<dbReference type="InterPro" id="IPR014044">
    <property type="entry name" value="CAP_dom"/>
</dbReference>
<organism evidence="3 4">
    <name type="scientific">Stieleria varia</name>
    <dbReference type="NCBI Taxonomy" id="2528005"/>
    <lineage>
        <taxon>Bacteria</taxon>
        <taxon>Pseudomonadati</taxon>
        <taxon>Planctomycetota</taxon>
        <taxon>Planctomycetia</taxon>
        <taxon>Pirellulales</taxon>
        <taxon>Pirellulaceae</taxon>
        <taxon>Stieleria</taxon>
    </lineage>
</organism>
<comment type="caution">
    <text evidence="3">The sequence shown here is derived from an EMBL/GenBank/DDBJ whole genome shotgun (WGS) entry which is preliminary data.</text>
</comment>
<dbReference type="Proteomes" id="UP000320176">
    <property type="component" value="Unassembled WGS sequence"/>
</dbReference>
<protein>
    <submittedName>
        <fullName evidence="3">Cysteine-rich secretory protein family protein</fullName>
    </submittedName>
</protein>
<keyword evidence="4" id="KW-1185">Reference proteome</keyword>
<feature type="chain" id="PRO_5023084669" evidence="1">
    <location>
        <begin position="22"/>
        <end position="244"/>
    </location>
</feature>
<dbReference type="EMBL" id="SJPN01000002">
    <property type="protein sequence ID" value="TWU05575.1"/>
    <property type="molecule type" value="Genomic_DNA"/>
</dbReference>
<evidence type="ECO:0000313" key="3">
    <source>
        <dbReference type="EMBL" id="TWU05575.1"/>
    </source>
</evidence>
<dbReference type="CDD" id="cd05379">
    <property type="entry name" value="CAP_bacterial"/>
    <property type="match status" value="1"/>
</dbReference>
<dbReference type="InterPro" id="IPR035940">
    <property type="entry name" value="CAP_sf"/>
</dbReference>
<keyword evidence="1" id="KW-0732">Signal</keyword>
<dbReference type="Gene3D" id="3.40.33.10">
    <property type="entry name" value="CAP"/>
    <property type="match status" value="1"/>
</dbReference>
<gene>
    <name evidence="3" type="ORF">Pla52n_12890</name>
</gene>
<dbReference type="AlphaFoldDB" id="A0A5C6AZX1"/>
<evidence type="ECO:0000256" key="1">
    <source>
        <dbReference type="SAM" id="SignalP"/>
    </source>
</evidence>
<accession>A0A5C6AZX1</accession>
<name>A0A5C6AZX1_9BACT</name>
<feature type="domain" description="SCP" evidence="2">
    <location>
        <begin position="39"/>
        <end position="160"/>
    </location>
</feature>
<feature type="signal peptide" evidence="1">
    <location>
        <begin position="1"/>
        <end position="21"/>
    </location>
</feature>
<dbReference type="SUPFAM" id="SSF55797">
    <property type="entry name" value="PR-1-like"/>
    <property type="match status" value="1"/>
</dbReference>
<dbReference type="Pfam" id="PF00188">
    <property type="entry name" value="CAP"/>
    <property type="match status" value="1"/>
</dbReference>
<reference evidence="3 4" key="1">
    <citation type="submission" date="2019-02" db="EMBL/GenBank/DDBJ databases">
        <title>Deep-cultivation of Planctomycetes and their phenomic and genomic characterization uncovers novel biology.</title>
        <authorList>
            <person name="Wiegand S."/>
            <person name="Jogler M."/>
            <person name="Boedeker C."/>
            <person name="Pinto D."/>
            <person name="Vollmers J."/>
            <person name="Rivas-Marin E."/>
            <person name="Kohn T."/>
            <person name="Peeters S.H."/>
            <person name="Heuer A."/>
            <person name="Rast P."/>
            <person name="Oberbeckmann S."/>
            <person name="Bunk B."/>
            <person name="Jeske O."/>
            <person name="Meyerdierks A."/>
            <person name="Storesund J.E."/>
            <person name="Kallscheuer N."/>
            <person name="Luecker S."/>
            <person name="Lage O.M."/>
            <person name="Pohl T."/>
            <person name="Merkel B.J."/>
            <person name="Hornburger P."/>
            <person name="Mueller R.-W."/>
            <person name="Bruemmer F."/>
            <person name="Labrenz M."/>
            <person name="Spormann A.M."/>
            <person name="Op Den Camp H."/>
            <person name="Overmann J."/>
            <person name="Amann R."/>
            <person name="Jetten M.S.M."/>
            <person name="Mascher T."/>
            <person name="Medema M.H."/>
            <person name="Devos D.P."/>
            <person name="Kaster A.-K."/>
            <person name="Ovreas L."/>
            <person name="Rohde M."/>
            <person name="Galperin M.Y."/>
            <person name="Jogler C."/>
        </authorList>
    </citation>
    <scope>NUCLEOTIDE SEQUENCE [LARGE SCALE GENOMIC DNA]</scope>
    <source>
        <strain evidence="3 4">Pla52n</strain>
    </source>
</reference>
<proteinExistence type="predicted"/>
<evidence type="ECO:0000259" key="2">
    <source>
        <dbReference type="Pfam" id="PF00188"/>
    </source>
</evidence>